<dbReference type="InterPro" id="IPR004604">
    <property type="entry name" value="DNA_recomb/repair_RecN"/>
</dbReference>
<sequence length="447" mass="49291">MINKIVIDNFMAHEHTEFELGAGVTILTGPNNTGKSAVVEALRCLATNPTPKHYIRHGAKEARVTVELDDGSTVAWIRKKRSSGYELWRPGDAEPQAYWKFGRRPPEDIREVLKLDMVELETGNEVDIHVGNQREPVFLLNQPPSNAAAFFAASTESAHLLAMQNLLKRQTQDAKRRERELLDDVRRIEGEIDQLAALPDVGLQLENAQTLELESTRLEQAIPGLESILEAQQTLTAAIQSKRMTVTLLNDLNAPPVPQDVEKLNGHISTLRSVDRKARFTDAVVASLAPLSPPPEVEDTRSLAQVAEQLCSGGAALERAVAKKATLHTLKDFPEPDQTEPLAGCIDAMITLSYRRNRLARYDDALQAMEPPPSIEPGDGLLALVAELEELENRRIGRQKALDDLEIQLQSVVEAMDARVTELGCCPTCGGDLTTESFIDQGCRHDS</sequence>
<dbReference type="PANTHER" id="PTHR11059">
    <property type="entry name" value="DNA REPAIR PROTEIN RECN"/>
    <property type="match status" value="1"/>
</dbReference>
<name>A0ABN6EU08_9BACT</name>
<reference evidence="10" key="1">
    <citation type="journal article" date="2022" name="Arch. Microbiol.">
        <title>Pseudodesulfovibrio sediminis sp. nov., a mesophilic and neutrophilic sulfate-reducing bacterium isolated from sediment of a brackish lake.</title>
        <authorList>
            <person name="Takahashi A."/>
            <person name="Kojima H."/>
            <person name="Watanabe M."/>
            <person name="Fukui M."/>
        </authorList>
    </citation>
    <scope>NUCLEOTIDE SEQUENCE</scope>
    <source>
        <strain evidence="10">SF6</strain>
    </source>
</reference>
<protein>
    <recommendedName>
        <fullName evidence="3">DNA repair protein RecN</fullName>
    </recommendedName>
    <alternativeName>
        <fullName evidence="8">Recombination protein N</fullName>
    </alternativeName>
</protein>
<dbReference type="Pfam" id="PF13476">
    <property type="entry name" value="AAA_23"/>
    <property type="match status" value="1"/>
</dbReference>
<gene>
    <name evidence="10" type="ORF">PSDVSF_21640</name>
</gene>
<evidence type="ECO:0000256" key="7">
    <source>
        <dbReference type="ARBA" id="ARBA00023204"/>
    </source>
</evidence>
<dbReference type="Gene3D" id="3.40.50.300">
    <property type="entry name" value="P-loop containing nucleotide triphosphate hydrolases"/>
    <property type="match status" value="1"/>
</dbReference>
<evidence type="ECO:0000313" key="10">
    <source>
        <dbReference type="EMBL" id="BCS88922.1"/>
    </source>
</evidence>
<dbReference type="Proteomes" id="UP001053296">
    <property type="component" value="Chromosome"/>
</dbReference>
<comment type="similarity">
    <text evidence="2">Belongs to the RecN family.</text>
</comment>
<evidence type="ECO:0000256" key="2">
    <source>
        <dbReference type="ARBA" id="ARBA00009441"/>
    </source>
</evidence>
<dbReference type="InterPro" id="IPR027417">
    <property type="entry name" value="P-loop_NTPase"/>
</dbReference>
<comment type="function">
    <text evidence="1">May be involved in recombinational repair of damaged DNA.</text>
</comment>
<keyword evidence="6" id="KW-0067">ATP-binding</keyword>
<dbReference type="RefSeq" id="WP_283816462.1">
    <property type="nucleotide sequence ID" value="NZ_AP024485.1"/>
</dbReference>
<dbReference type="SUPFAM" id="SSF52540">
    <property type="entry name" value="P-loop containing nucleoside triphosphate hydrolases"/>
    <property type="match status" value="1"/>
</dbReference>
<dbReference type="EMBL" id="AP024485">
    <property type="protein sequence ID" value="BCS88922.1"/>
    <property type="molecule type" value="Genomic_DNA"/>
</dbReference>
<keyword evidence="7" id="KW-0234">DNA repair</keyword>
<evidence type="ECO:0000256" key="5">
    <source>
        <dbReference type="ARBA" id="ARBA00022763"/>
    </source>
</evidence>
<keyword evidence="4" id="KW-0547">Nucleotide-binding</keyword>
<organism evidence="10 11">
    <name type="scientific">Pseudodesulfovibrio sediminis</name>
    <dbReference type="NCBI Taxonomy" id="2810563"/>
    <lineage>
        <taxon>Bacteria</taxon>
        <taxon>Pseudomonadati</taxon>
        <taxon>Thermodesulfobacteriota</taxon>
        <taxon>Desulfovibrionia</taxon>
        <taxon>Desulfovibrionales</taxon>
        <taxon>Desulfovibrionaceae</taxon>
    </lineage>
</organism>
<evidence type="ECO:0000256" key="3">
    <source>
        <dbReference type="ARBA" id="ARBA00021315"/>
    </source>
</evidence>
<evidence type="ECO:0000256" key="4">
    <source>
        <dbReference type="ARBA" id="ARBA00022741"/>
    </source>
</evidence>
<evidence type="ECO:0000256" key="8">
    <source>
        <dbReference type="ARBA" id="ARBA00033408"/>
    </source>
</evidence>
<dbReference type="PANTHER" id="PTHR11059:SF0">
    <property type="entry name" value="DNA REPAIR PROTEIN RECN"/>
    <property type="match status" value="1"/>
</dbReference>
<evidence type="ECO:0000259" key="9">
    <source>
        <dbReference type="Pfam" id="PF13476"/>
    </source>
</evidence>
<keyword evidence="11" id="KW-1185">Reference proteome</keyword>
<evidence type="ECO:0000256" key="6">
    <source>
        <dbReference type="ARBA" id="ARBA00022840"/>
    </source>
</evidence>
<proteinExistence type="inferred from homology"/>
<evidence type="ECO:0000256" key="1">
    <source>
        <dbReference type="ARBA" id="ARBA00003618"/>
    </source>
</evidence>
<evidence type="ECO:0000313" key="11">
    <source>
        <dbReference type="Proteomes" id="UP001053296"/>
    </source>
</evidence>
<feature type="domain" description="Rad50/SbcC-type AAA" evidence="9">
    <location>
        <begin position="4"/>
        <end position="206"/>
    </location>
</feature>
<keyword evidence="5" id="KW-0227">DNA damage</keyword>
<accession>A0ABN6EU08</accession>
<dbReference type="InterPro" id="IPR038729">
    <property type="entry name" value="Rad50/SbcC_AAA"/>
</dbReference>